<feature type="region of interest" description="Disordered" evidence="1">
    <location>
        <begin position="1"/>
        <end position="26"/>
    </location>
</feature>
<gene>
    <name evidence="2" type="ORF">EST38_g5468</name>
</gene>
<evidence type="ECO:0000313" key="3">
    <source>
        <dbReference type="Proteomes" id="UP000290288"/>
    </source>
</evidence>
<sequence>MAPISSSPTGSTPAGKNPAPNCTAPPPLAQAVASLVDELIISLCLQNRQPEGKLNAVNWLVHVYSNVINYQTQLLSDMEELLMKHNIPLPGPFLASSMPSTPPPSPQ</sequence>
<evidence type="ECO:0000313" key="2">
    <source>
        <dbReference type="EMBL" id="RXW20386.1"/>
    </source>
</evidence>
<comment type="caution">
    <text evidence="2">The sequence shown here is derived from an EMBL/GenBank/DDBJ whole genome shotgun (WGS) entry which is preliminary data.</text>
</comment>
<name>A0A4Q2DM41_9AGAR</name>
<keyword evidence="3" id="KW-1185">Reference proteome</keyword>
<dbReference type="AlphaFoldDB" id="A0A4Q2DM41"/>
<evidence type="ECO:0000256" key="1">
    <source>
        <dbReference type="SAM" id="MobiDB-lite"/>
    </source>
</evidence>
<organism evidence="2 3">
    <name type="scientific">Candolleomyces aberdarensis</name>
    <dbReference type="NCBI Taxonomy" id="2316362"/>
    <lineage>
        <taxon>Eukaryota</taxon>
        <taxon>Fungi</taxon>
        <taxon>Dikarya</taxon>
        <taxon>Basidiomycota</taxon>
        <taxon>Agaricomycotina</taxon>
        <taxon>Agaricomycetes</taxon>
        <taxon>Agaricomycetidae</taxon>
        <taxon>Agaricales</taxon>
        <taxon>Agaricineae</taxon>
        <taxon>Psathyrellaceae</taxon>
        <taxon>Candolleomyces</taxon>
    </lineage>
</organism>
<dbReference type="EMBL" id="SDEE01000152">
    <property type="protein sequence ID" value="RXW20386.1"/>
    <property type="molecule type" value="Genomic_DNA"/>
</dbReference>
<dbReference type="Proteomes" id="UP000290288">
    <property type="component" value="Unassembled WGS sequence"/>
</dbReference>
<accession>A0A4Q2DM41</accession>
<reference evidence="2 3" key="1">
    <citation type="submission" date="2019-01" db="EMBL/GenBank/DDBJ databases">
        <title>Draft genome sequence of Psathyrella aberdarensis IHI B618.</title>
        <authorList>
            <person name="Buettner E."/>
            <person name="Kellner H."/>
        </authorList>
    </citation>
    <scope>NUCLEOTIDE SEQUENCE [LARGE SCALE GENOMIC DNA]</scope>
    <source>
        <strain evidence="2 3">IHI B618</strain>
    </source>
</reference>
<proteinExistence type="predicted"/>
<protein>
    <submittedName>
        <fullName evidence="2">Uncharacterized protein</fullName>
    </submittedName>
</protein>
<feature type="compositionally biased region" description="Polar residues" evidence="1">
    <location>
        <begin position="1"/>
        <end position="14"/>
    </location>
</feature>